<organism evidence="14 15">
    <name type="scientific">Babesia gibsoni</name>
    <dbReference type="NCBI Taxonomy" id="33632"/>
    <lineage>
        <taxon>Eukaryota</taxon>
        <taxon>Sar</taxon>
        <taxon>Alveolata</taxon>
        <taxon>Apicomplexa</taxon>
        <taxon>Aconoidasida</taxon>
        <taxon>Piroplasmida</taxon>
        <taxon>Babesiidae</taxon>
        <taxon>Babesia</taxon>
    </lineage>
</organism>
<proteinExistence type="predicted"/>
<gene>
    <name evidence="14" type="ORF">BgAZ_305170</name>
</gene>
<dbReference type="EC" id="2.7.7.2" evidence="2"/>
<evidence type="ECO:0000256" key="12">
    <source>
        <dbReference type="ARBA" id="ARBA00049494"/>
    </source>
</evidence>
<dbReference type="SUPFAM" id="SSF52402">
    <property type="entry name" value="Adenine nucleotide alpha hydrolases-like"/>
    <property type="match status" value="1"/>
</dbReference>
<evidence type="ECO:0000256" key="2">
    <source>
        <dbReference type="ARBA" id="ARBA00012393"/>
    </source>
</evidence>
<dbReference type="InterPro" id="IPR002500">
    <property type="entry name" value="PAPS_reduct_dom"/>
</dbReference>
<reference evidence="14" key="1">
    <citation type="submission" date="2023-08" db="EMBL/GenBank/DDBJ databases">
        <title>Draft sequence of the Babesia gibsoni genome.</title>
        <authorList>
            <person name="Yamagishi J.Y."/>
            <person name="Xuan X.X."/>
        </authorList>
    </citation>
    <scope>NUCLEOTIDE SEQUENCE</scope>
    <source>
        <strain evidence="14">Azabu</strain>
    </source>
</reference>
<evidence type="ECO:0000256" key="1">
    <source>
        <dbReference type="ARBA" id="ARBA00004726"/>
    </source>
</evidence>
<dbReference type="Proteomes" id="UP001230268">
    <property type="component" value="Unassembled WGS sequence"/>
</dbReference>
<dbReference type="Pfam" id="PF01507">
    <property type="entry name" value="PAPS_reduct"/>
    <property type="match status" value="1"/>
</dbReference>
<dbReference type="EMBL" id="JAVEPI010000003">
    <property type="protein sequence ID" value="KAK1442999.1"/>
    <property type="molecule type" value="Genomic_DNA"/>
</dbReference>
<dbReference type="AlphaFoldDB" id="A0AAD8PDM8"/>
<evidence type="ECO:0000256" key="6">
    <source>
        <dbReference type="ARBA" id="ARBA00022695"/>
    </source>
</evidence>
<dbReference type="GO" id="GO:0003919">
    <property type="term" value="F:FMN adenylyltransferase activity"/>
    <property type="evidence" value="ECO:0007669"/>
    <property type="project" value="UniProtKB-EC"/>
</dbReference>
<evidence type="ECO:0000256" key="11">
    <source>
        <dbReference type="ARBA" id="ARBA00031871"/>
    </source>
</evidence>
<dbReference type="PANTHER" id="PTHR23293">
    <property type="entry name" value="FAD SYNTHETASE-RELATED FMN ADENYLYLTRANSFERASE"/>
    <property type="match status" value="1"/>
</dbReference>
<evidence type="ECO:0000256" key="10">
    <source>
        <dbReference type="ARBA" id="ARBA00031145"/>
    </source>
</evidence>
<comment type="catalytic activity">
    <reaction evidence="12">
        <text>FMN + ATP + H(+) = FAD + diphosphate</text>
        <dbReference type="Rhea" id="RHEA:17237"/>
        <dbReference type="ChEBI" id="CHEBI:15378"/>
        <dbReference type="ChEBI" id="CHEBI:30616"/>
        <dbReference type="ChEBI" id="CHEBI:33019"/>
        <dbReference type="ChEBI" id="CHEBI:57692"/>
        <dbReference type="ChEBI" id="CHEBI:58210"/>
        <dbReference type="EC" id="2.7.7.2"/>
    </reaction>
</comment>
<keyword evidence="9" id="KW-0067">ATP-binding</keyword>
<evidence type="ECO:0000256" key="4">
    <source>
        <dbReference type="ARBA" id="ARBA00022643"/>
    </source>
</evidence>
<evidence type="ECO:0000256" key="7">
    <source>
        <dbReference type="ARBA" id="ARBA00022741"/>
    </source>
</evidence>
<keyword evidence="8" id="KW-0274">FAD</keyword>
<evidence type="ECO:0000313" key="15">
    <source>
        <dbReference type="Proteomes" id="UP001230268"/>
    </source>
</evidence>
<feature type="domain" description="Phosphoadenosine phosphosulphate reductase" evidence="13">
    <location>
        <begin position="140"/>
        <end position="213"/>
    </location>
</feature>
<comment type="pathway">
    <text evidence="1">Cofactor biosynthesis; FAD biosynthesis; FAD from FMN: step 1/1.</text>
</comment>
<protein>
    <recommendedName>
        <fullName evidence="2">FAD synthase</fullName>
        <ecNumber evidence="2">2.7.7.2</ecNumber>
    </recommendedName>
    <alternativeName>
        <fullName evidence="10">FAD pyrophosphorylase</fullName>
    </alternativeName>
    <alternativeName>
        <fullName evidence="11">FMN adenylyltransferase</fullName>
    </alternativeName>
</protein>
<evidence type="ECO:0000259" key="13">
    <source>
        <dbReference type="Pfam" id="PF01507"/>
    </source>
</evidence>
<dbReference type="InterPro" id="IPR014729">
    <property type="entry name" value="Rossmann-like_a/b/a_fold"/>
</dbReference>
<dbReference type="GO" id="GO:0005524">
    <property type="term" value="F:ATP binding"/>
    <property type="evidence" value="ECO:0007669"/>
    <property type="project" value="UniProtKB-KW"/>
</dbReference>
<evidence type="ECO:0000256" key="9">
    <source>
        <dbReference type="ARBA" id="ARBA00022840"/>
    </source>
</evidence>
<sequence length="245" mass="28010">MSKAWEILEECGRLLSTPLQRNILNEADSGRLATLVVRARDLLWRSYGEVGFNNVYVSFNGGKDSVTVLHLHRLTVLYDSKLCDKTGTSPLNVVYFRDAETREFPEIESFLQQTSKRYNFSLQVIGGNWRIGIPKLPQGEKKAFVLGSRRSDFKSDDVSEIEAGNVENISFTRIHPIMDWTYGDVWNFIRLFSLEYCQLYDKGYTSIGSVDDTVENPHLRNPDGSYAPAYTLKDWSLERSGRQGM</sequence>
<dbReference type="Gene3D" id="3.40.50.620">
    <property type="entry name" value="HUPs"/>
    <property type="match status" value="1"/>
</dbReference>
<accession>A0AAD8PDM8</accession>
<dbReference type="PANTHER" id="PTHR23293:SF9">
    <property type="entry name" value="FAD SYNTHASE"/>
    <property type="match status" value="1"/>
</dbReference>
<comment type="caution">
    <text evidence="14">The sequence shown here is derived from an EMBL/GenBank/DDBJ whole genome shotgun (WGS) entry which is preliminary data.</text>
</comment>
<keyword evidence="7" id="KW-0547">Nucleotide-binding</keyword>
<keyword evidence="3" id="KW-0285">Flavoprotein</keyword>
<keyword evidence="5" id="KW-0808">Transferase</keyword>
<evidence type="ECO:0000256" key="3">
    <source>
        <dbReference type="ARBA" id="ARBA00022630"/>
    </source>
</evidence>
<name>A0AAD8PDM8_BABGI</name>
<keyword evidence="6" id="KW-0548">Nucleotidyltransferase</keyword>
<keyword evidence="4" id="KW-0288">FMN</keyword>
<evidence type="ECO:0000313" key="14">
    <source>
        <dbReference type="EMBL" id="KAK1442999.1"/>
    </source>
</evidence>
<keyword evidence="15" id="KW-1185">Reference proteome</keyword>
<evidence type="ECO:0000256" key="8">
    <source>
        <dbReference type="ARBA" id="ARBA00022827"/>
    </source>
</evidence>
<dbReference type="GO" id="GO:0006747">
    <property type="term" value="P:FAD biosynthetic process"/>
    <property type="evidence" value="ECO:0007669"/>
    <property type="project" value="TreeGrafter"/>
</dbReference>
<evidence type="ECO:0000256" key="5">
    <source>
        <dbReference type="ARBA" id="ARBA00022679"/>
    </source>
</evidence>